<sequence length="338" mass="39273">MSLIQRSVSSQVSTNQLNFPLFLCTRPEDVKTLDQLTTLLLSLVTDFGDGYDFGTQGSIQARALLRRLLPIFRTVEAKRSHLEDGSFSRLTESLVSLLNCSNKDLVQTTLYCLSGICCDLDRFVLFDFVEAELISLLPQEFFLQEMHLCIQPELSLMNTLIWFTRCVRPEHSREICDYRQLSMDTFNRIFTDKFFRPIKPFLDFVCHNRRRIADTWSSHRFPWLLGVIIGSSPFLEQMTLFVLSSPIVFAFMDSLIFFESDKMTHSLLQTFMDDIIHWQAEDPAVQQREKLIMAKLREEGLADEIELRFRFHWFDFGRGSEVFLGAQVMHCLGGNVPF</sequence>
<comment type="caution">
    <text evidence="1">The sequence shown here is derived from an EMBL/GenBank/DDBJ whole genome shotgun (WGS) entry which is preliminary data.</text>
</comment>
<proteinExistence type="predicted"/>
<organism evidence="1 2">
    <name type="scientific">Blattamonas nauphoetae</name>
    <dbReference type="NCBI Taxonomy" id="2049346"/>
    <lineage>
        <taxon>Eukaryota</taxon>
        <taxon>Metamonada</taxon>
        <taxon>Preaxostyla</taxon>
        <taxon>Oxymonadida</taxon>
        <taxon>Blattamonas</taxon>
    </lineage>
</organism>
<evidence type="ECO:0000313" key="1">
    <source>
        <dbReference type="EMBL" id="KAK2950643.1"/>
    </source>
</evidence>
<gene>
    <name evidence="1" type="ORF">BLNAU_14449</name>
</gene>
<name>A0ABQ9XH52_9EUKA</name>
<accession>A0ABQ9XH52</accession>
<evidence type="ECO:0000313" key="2">
    <source>
        <dbReference type="Proteomes" id="UP001281761"/>
    </source>
</evidence>
<protein>
    <submittedName>
        <fullName evidence="1">Uncharacterized protein</fullName>
    </submittedName>
</protein>
<reference evidence="1 2" key="1">
    <citation type="journal article" date="2022" name="bioRxiv">
        <title>Genomics of Preaxostyla Flagellates Illuminates Evolutionary Transitions and the Path Towards Mitochondrial Loss.</title>
        <authorList>
            <person name="Novak L.V.F."/>
            <person name="Treitli S.C."/>
            <person name="Pyrih J."/>
            <person name="Halakuc P."/>
            <person name="Pipaliya S.V."/>
            <person name="Vacek V."/>
            <person name="Brzon O."/>
            <person name="Soukal P."/>
            <person name="Eme L."/>
            <person name="Dacks J.B."/>
            <person name="Karnkowska A."/>
            <person name="Elias M."/>
            <person name="Hampl V."/>
        </authorList>
    </citation>
    <scope>NUCLEOTIDE SEQUENCE [LARGE SCALE GENOMIC DNA]</scope>
    <source>
        <strain evidence="1">NAU3</strain>
        <tissue evidence="1">Gut</tissue>
    </source>
</reference>
<dbReference type="EMBL" id="JARBJD010000132">
    <property type="protein sequence ID" value="KAK2950643.1"/>
    <property type="molecule type" value="Genomic_DNA"/>
</dbReference>
<keyword evidence="2" id="KW-1185">Reference proteome</keyword>
<dbReference type="Proteomes" id="UP001281761">
    <property type="component" value="Unassembled WGS sequence"/>
</dbReference>